<dbReference type="PANTHER" id="PTHR47958">
    <property type="entry name" value="ATP-DEPENDENT RNA HELICASE DBP3"/>
    <property type="match status" value="1"/>
</dbReference>
<keyword evidence="1" id="KW-0694">RNA-binding</keyword>
<dbReference type="InterPro" id="IPR000629">
    <property type="entry name" value="RNA-helicase_DEAD-box_CS"/>
</dbReference>
<evidence type="ECO:0000313" key="4">
    <source>
        <dbReference type="Proteomes" id="UP001179952"/>
    </source>
</evidence>
<dbReference type="GO" id="GO:0003723">
    <property type="term" value="F:RNA binding"/>
    <property type="evidence" value="ECO:0007669"/>
    <property type="project" value="UniProtKB-KW"/>
</dbReference>
<dbReference type="AlphaFoldDB" id="A0AAV9BNY5"/>
<dbReference type="PROSITE" id="PS00039">
    <property type="entry name" value="DEAD_ATP_HELICASE"/>
    <property type="match status" value="1"/>
</dbReference>
<dbReference type="SUPFAM" id="SSF52540">
    <property type="entry name" value="P-loop containing nucleoside triphosphate hydrolases"/>
    <property type="match status" value="1"/>
</dbReference>
<dbReference type="Proteomes" id="UP001179952">
    <property type="component" value="Unassembled WGS sequence"/>
</dbReference>
<protein>
    <submittedName>
        <fullName evidence="3">DEAD-box ATP-dependent RNA helicase 40</fullName>
    </submittedName>
</protein>
<dbReference type="GO" id="GO:0004386">
    <property type="term" value="F:helicase activity"/>
    <property type="evidence" value="ECO:0007669"/>
    <property type="project" value="UniProtKB-KW"/>
</dbReference>
<sequence length="114" mass="13342">MRKVSLRQVSHLVLDEADRKLDMDFEPQIKKIVKEIPPRRQTLMYTAHGLRMSAKLLLTYLSNQLKSTLGTLMNLLPTKPSPRYKWDNNFIIEAQLLCFSPPVFFSCEINDLYK</sequence>
<name>A0AAV9BNY5_ACOGR</name>
<comment type="caution">
    <text evidence="3">The sequence shown here is derived from an EMBL/GenBank/DDBJ whole genome shotgun (WGS) entry which is preliminary data.</text>
</comment>
<dbReference type="EMBL" id="JAUJYN010000002">
    <property type="protein sequence ID" value="KAK1278264.1"/>
    <property type="molecule type" value="Genomic_DNA"/>
</dbReference>
<dbReference type="InterPro" id="IPR011545">
    <property type="entry name" value="DEAD/DEAH_box_helicase_dom"/>
</dbReference>
<organism evidence="3 4">
    <name type="scientific">Acorus gramineus</name>
    <name type="common">Dwarf sweet flag</name>
    <dbReference type="NCBI Taxonomy" id="55184"/>
    <lineage>
        <taxon>Eukaryota</taxon>
        <taxon>Viridiplantae</taxon>
        <taxon>Streptophyta</taxon>
        <taxon>Embryophyta</taxon>
        <taxon>Tracheophyta</taxon>
        <taxon>Spermatophyta</taxon>
        <taxon>Magnoliopsida</taxon>
        <taxon>Liliopsida</taxon>
        <taxon>Acoraceae</taxon>
        <taxon>Acorus</taxon>
    </lineage>
</organism>
<dbReference type="InterPro" id="IPR027417">
    <property type="entry name" value="P-loop_NTPase"/>
</dbReference>
<feature type="domain" description="DEAD/DEAH-box helicase" evidence="2">
    <location>
        <begin position="4"/>
        <end position="47"/>
    </location>
</feature>
<reference evidence="3" key="1">
    <citation type="journal article" date="2023" name="Nat. Commun.">
        <title>Diploid and tetraploid genomes of Acorus and the evolution of monocots.</title>
        <authorList>
            <person name="Ma L."/>
            <person name="Liu K.W."/>
            <person name="Li Z."/>
            <person name="Hsiao Y.Y."/>
            <person name="Qi Y."/>
            <person name="Fu T."/>
            <person name="Tang G.D."/>
            <person name="Zhang D."/>
            <person name="Sun W.H."/>
            <person name="Liu D.K."/>
            <person name="Li Y."/>
            <person name="Chen G.Z."/>
            <person name="Liu X.D."/>
            <person name="Liao X.Y."/>
            <person name="Jiang Y.T."/>
            <person name="Yu X."/>
            <person name="Hao Y."/>
            <person name="Huang J."/>
            <person name="Zhao X.W."/>
            <person name="Ke S."/>
            <person name="Chen Y.Y."/>
            <person name="Wu W.L."/>
            <person name="Hsu J.L."/>
            <person name="Lin Y.F."/>
            <person name="Huang M.D."/>
            <person name="Li C.Y."/>
            <person name="Huang L."/>
            <person name="Wang Z.W."/>
            <person name="Zhao X."/>
            <person name="Zhong W.Y."/>
            <person name="Peng D.H."/>
            <person name="Ahmad S."/>
            <person name="Lan S."/>
            <person name="Zhang J.S."/>
            <person name="Tsai W.C."/>
            <person name="Van de Peer Y."/>
            <person name="Liu Z.J."/>
        </authorList>
    </citation>
    <scope>NUCLEOTIDE SEQUENCE</scope>
    <source>
        <strain evidence="3">SCP</strain>
    </source>
</reference>
<gene>
    <name evidence="3" type="ORF">QJS04_geneDACA003469</name>
</gene>
<evidence type="ECO:0000313" key="3">
    <source>
        <dbReference type="EMBL" id="KAK1278264.1"/>
    </source>
</evidence>
<keyword evidence="3" id="KW-0378">Hydrolase</keyword>
<dbReference type="Gene3D" id="3.40.50.300">
    <property type="entry name" value="P-loop containing nucleotide triphosphate hydrolases"/>
    <property type="match status" value="1"/>
</dbReference>
<proteinExistence type="predicted"/>
<dbReference type="GO" id="GO:0005524">
    <property type="term" value="F:ATP binding"/>
    <property type="evidence" value="ECO:0007669"/>
    <property type="project" value="InterPro"/>
</dbReference>
<accession>A0AAV9BNY5</accession>
<keyword evidence="4" id="KW-1185">Reference proteome</keyword>
<keyword evidence="3" id="KW-0067">ATP-binding</keyword>
<keyword evidence="3" id="KW-0547">Nucleotide-binding</keyword>
<reference evidence="3" key="2">
    <citation type="submission" date="2023-06" db="EMBL/GenBank/DDBJ databases">
        <authorList>
            <person name="Ma L."/>
            <person name="Liu K.-W."/>
            <person name="Li Z."/>
            <person name="Hsiao Y.-Y."/>
            <person name="Qi Y."/>
            <person name="Fu T."/>
            <person name="Tang G."/>
            <person name="Zhang D."/>
            <person name="Sun W.-H."/>
            <person name="Liu D.-K."/>
            <person name="Li Y."/>
            <person name="Chen G.-Z."/>
            <person name="Liu X.-D."/>
            <person name="Liao X.-Y."/>
            <person name="Jiang Y.-T."/>
            <person name="Yu X."/>
            <person name="Hao Y."/>
            <person name="Huang J."/>
            <person name="Zhao X.-W."/>
            <person name="Ke S."/>
            <person name="Chen Y.-Y."/>
            <person name="Wu W.-L."/>
            <person name="Hsu J.-L."/>
            <person name="Lin Y.-F."/>
            <person name="Huang M.-D."/>
            <person name="Li C.-Y."/>
            <person name="Huang L."/>
            <person name="Wang Z.-W."/>
            <person name="Zhao X."/>
            <person name="Zhong W.-Y."/>
            <person name="Peng D.-H."/>
            <person name="Ahmad S."/>
            <person name="Lan S."/>
            <person name="Zhang J.-S."/>
            <person name="Tsai W.-C."/>
            <person name="Van De Peer Y."/>
            <person name="Liu Z.-J."/>
        </authorList>
    </citation>
    <scope>NUCLEOTIDE SEQUENCE</scope>
    <source>
        <strain evidence="3">SCP</strain>
        <tissue evidence="3">Leaves</tissue>
    </source>
</reference>
<evidence type="ECO:0000256" key="1">
    <source>
        <dbReference type="ARBA" id="ARBA00022884"/>
    </source>
</evidence>
<evidence type="ECO:0000259" key="2">
    <source>
        <dbReference type="Pfam" id="PF00270"/>
    </source>
</evidence>
<dbReference type="Pfam" id="PF00270">
    <property type="entry name" value="DEAD"/>
    <property type="match status" value="1"/>
</dbReference>
<keyword evidence="3" id="KW-0347">Helicase</keyword>